<dbReference type="GO" id="GO:0005789">
    <property type="term" value="C:endoplasmic reticulum membrane"/>
    <property type="evidence" value="ECO:0007669"/>
    <property type="project" value="UniProtKB-SubCell"/>
</dbReference>
<keyword evidence="9 12" id="KW-1133">Transmembrane helix</keyword>
<protein>
    <submittedName>
        <fullName evidence="17">ATPase H(+)-transporting accessory protein 2</fullName>
    </submittedName>
</protein>
<reference evidence="17" key="1">
    <citation type="submission" date="2025-08" db="UniProtKB">
        <authorList>
            <consortium name="RefSeq"/>
        </authorList>
    </citation>
    <scope>IDENTIFICATION</scope>
    <source>
        <tissue evidence="17">Whole organism</tissue>
    </source>
</reference>
<feature type="domain" description="Renin receptor N-terminal" evidence="15">
    <location>
        <begin position="18"/>
        <end position="125"/>
    </location>
</feature>
<evidence type="ECO:0000256" key="7">
    <source>
        <dbReference type="ARBA" id="ARBA00022729"/>
    </source>
</evidence>
<comment type="subcellular location">
    <subcellularLocation>
        <location evidence="2">Cell membrane</location>
        <topology evidence="2">Single-pass type I membrane protein</topology>
    </subcellularLocation>
    <subcellularLocation>
        <location evidence="1">Endoplasmic reticulum membrane</location>
        <topology evidence="1">Single-pass type I membrane protein</topology>
    </subcellularLocation>
    <subcellularLocation>
        <location evidence="3">Vesicle</location>
    </subcellularLocation>
</comment>
<name>A0A8B7NXP6_HYAAZ</name>
<evidence type="ECO:0000256" key="8">
    <source>
        <dbReference type="ARBA" id="ARBA00022824"/>
    </source>
</evidence>
<keyword evidence="4" id="KW-1003">Cell membrane</keyword>
<evidence type="ECO:0000256" key="5">
    <source>
        <dbReference type="ARBA" id="ARBA00022685"/>
    </source>
</evidence>
<feature type="signal peptide" evidence="13">
    <location>
        <begin position="1"/>
        <end position="18"/>
    </location>
</feature>
<evidence type="ECO:0000256" key="2">
    <source>
        <dbReference type="ARBA" id="ARBA00004251"/>
    </source>
</evidence>
<dbReference type="KEGG" id="hazt:108675044"/>
<feature type="domain" description="Renin receptor N-terminal" evidence="15">
    <location>
        <begin position="145"/>
        <end position="239"/>
    </location>
</feature>
<accession>A0A8B7NXP6</accession>
<keyword evidence="11" id="KW-0675">Receptor</keyword>
<dbReference type="RefSeq" id="XP_018018517.1">
    <property type="nucleotide sequence ID" value="XM_018163028.2"/>
</dbReference>
<feature type="transmembrane region" description="Helical" evidence="12">
    <location>
        <begin position="277"/>
        <end position="303"/>
    </location>
</feature>
<dbReference type="InterPro" id="IPR012493">
    <property type="entry name" value="Renin_rcpt"/>
</dbReference>
<organism evidence="16 17">
    <name type="scientific">Hyalella azteca</name>
    <name type="common">Amphipod</name>
    <dbReference type="NCBI Taxonomy" id="294128"/>
    <lineage>
        <taxon>Eukaryota</taxon>
        <taxon>Metazoa</taxon>
        <taxon>Ecdysozoa</taxon>
        <taxon>Arthropoda</taxon>
        <taxon>Crustacea</taxon>
        <taxon>Multicrustacea</taxon>
        <taxon>Malacostraca</taxon>
        <taxon>Eumalacostraca</taxon>
        <taxon>Peracarida</taxon>
        <taxon>Amphipoda</taxon>
        <taxon>Senticaudata</taxon>
        <taxon>Talitrida</taxon>
        <taxon>Talitroidea</taxon>
        <taxon>Hyalellidae</taxon>
        <taxon>Hyalella</taxon>
    </lineage>
</organism>
<dbReference type="PANTHER" id="PTHR13351:SF1">
    <property type="entry name" value="RENIN RECEPTOR"/>
    <property type="match status" value="1"/>
</dbReference>
<dbReference type="Pfam" id="PF25294">
    <property type="entry name" value="RENR_N"/>
    <property type="match status" value="2"/>
</dbReference>
<evidence type="ECO:0000256" key="10">
    <source>
        <dbReference type="ARBA" id="ARBA00023136"/>
    </source>
</evidence>
<dbReference type="GO" id="GO:0030177">
    <property type="term" value="P:positive regulation of Wnt signaling pathway"/>
    <property type="evidence" value="ECO:0007669"/>
    <property type="project" value="TreeGrafter"/>
</dbReference>
<evidence type="ECO:0000256" key="4">
    <source>
        <dbReference type="ARBA" id="ARBA00022475"/>
    </source>
</evidence>
<evidence type="ECO:0000256" key="3">
    <source>
        <dbReference type="ARBA" id="ARBA00004373"/>
    </source>
</evidence>
<evidence type="ECO:0000256" key="6">
    <source>
        <dbReference type="ARBA" id="ARBA00022692"/>
    </source>
</evidence>
<dbReference type="GeneID" id="108675044"/>
<dbReference type="InterPro" id="IPR057318">
    <property type="entry name" value="RENR_N"/>
</dbReference>
<evidence type="ECO:0000256" key="11">
    <source>
        <dbReference type="ARBA" id="ARBA00023170"/>
    </source>
</evidence>
<keyword evidence="10 12" id="KW-0472">Membrane</keyword>
<feature type="domain" description="Renin receptor-like C-terminal transmembrane spanning segment" evidence="14">
    <location>
        <begin position="251"/>
        <end position="322"/>
    </location>
</feature>
<evidence type="ECO:0000256" key="1">
    <source>
        <dbReference type="ARBA" id="ARBA00004115"/>
    </source>
</evidence>
<dbReference type="InterPro" id="IPR056780">
    <property type="entry name" value="Renin_r_C"/>
</dbReference>
<dbReference type="GO" id="GO:0031982">
    <property type="term" value="C:vesicle"/>
    <property type="evidence" value="ECO:0007669"/>
    <property type="project" value="UniProtKB-SubCell"/>
</dbReference>
<evidence type="ECO:0000259" key="14">
    <source>
        <dbReference type="Pfam" id="PF07850"/>
    </source>
</evidence>
<dbReference type="CTD" id="10159"/>
<proteinExistence type="predicted"/>
<evidence type="ECO:0000313" key="16">
    <source>
        <dbReference type="Proteomes" id="UP000694843"/>
    </source>
</evidence>
<feature type="chain" id="PRO_5034858691" evidence="13">
    <location>
        <begin position="19"/>
        <end position="323"/>
    </location>
</feature>
<dbReference type="Proteomes" id="UP000694843">
    <property type="component" value="Unplaced"/>
</dbReference>
<evidence type="ECO:0000313" key="17">
    <source>
        <dbReference type="RefSeq" id="XP_018018517.1"/>
    </source>
</evidence>
<dbReference type="GO" id="GO:0098588">
    <property type="term" value="C:bounding membrane of organelle"/>
    <property type="evidence" value="ECO:0007669"/>
    <property type="project" value="UniProtKB-ARBA"/>
</dbReference>
<keyword evidence="7 13" id="KW-0732">Signal</keyword>
<keyword evidence="8" id="KW-0256">Endoplasmic reticulum</keyword>
<keyword evidence="5" id="KW-0165">Cleavage on pair of basic residues</keyword>
<dbReference type="OMA" id="QYAVIFN"/>
<dbReference type="OrthoDB" id="7866065at2759"/>
<dbReference type="GO" id="GO:0009897">
    <property type="term" value="C:external side of plasma membrane"/>
    <property type="evidence" value="ECO:0007669"/>
    <property type="project" value="TreeGrafter"/>
</dbReference>
<keyword evidence="6 12" id="KW-0812">Transmembrane</keyword>
<dbReference type="Pfam" id="PF07850">
    <property type="entry name" value="Renin_r"/>
    <property type="match status" value="1"/>
</dbReference>
<dbReference type="GO" id="GO:0038023">
    <property type="term" value="F:signaling receptor activity"/>
    <property type="evidence" value="ECO:0007669"/>
    <property type="project" value="InterPro"/>
</dbReference>
<evidence type="ECO:0000256" key="12">
    <source>
        <dbReference type="SAM" id="Phobius"/>
    </source>
</evidence>
<sequence>MYLRNLIFLCTLLAPSLAGDLTISYAPSTLRFSHAGALRASSLDDVLAAAMGYTPQTSPWSGLTITSPFKPPSAVVVVGIDGSGSAVQEEGQSYALQEDRSLTNVYGALHSVVSARAHRPTHFVHMEVADGAGTFVVELSLPDDSSLLATREPDASFLLEIGALPVLINKMSVNSSVPHGGQDFVFYQLESFALLVKTYGDDSPQVREGKQLLRSAIDRLVAGARAVYQDQVLVVSVVMEKSSEILSRPVREVLQARQVYSKSDLGLASEYGEDYPAIFNIILFLSIALLIAVIAVSAAMAFMDPGRDSIIYRMTNPRMKKDQ</sequence>
<dbReference type="AlphaFoldDB" id="A0A8B7NXP6"/>
<evidence type="ECO:0000259" key="15">
    <source>
        <dbReference type="Pfam" id="PF25294"/>
    </source>
</evidence>
<evidence type="ECO:0000256" key="13">
    <source>
        <dbReference type="SAM" id="SignalP"/>
    </source>
</evidence>
<keyword evidence="16" id="KW-1185">Reference proteome</keyword>
<evidence type="ECO:0000256" key="9">
    <source>
        <dbReference type="ARBA" id="ARBA00022989"/>
    </source>
</evidence>
<gene>
    <name evidence="17" type="primary">LOC108675044</name>
</gene>
<dbReference type="PANTHER" id="PTHR13351">
    <property type="entry name" value="RENIN RECEPTOR"/>
    <property type="match status" value="1"/>
</dbReference>